<feature type="transmembrane region" description="Helical" evidence="8">
    <location>
        <begin position="285"/>
        <end position="306"/>
    </location>
</feature>
<proteinExistence type="inferred from homology"/>
<dbReference type="CDD" id="cd17320">
    <property type="entry name" value="MFS_MdfA_MDR_like"/>
    <property type="match status" value="1"/>
</dbReference>
<dbReference type="RefSeq" id="WP_369705150.1">
    <property type="nucleotide sequence ID" value="NZ_JBGEWD010000015.1"/>
</dbReference>
<protein>
    <recommendedName>
        <fullName evidence="8">Bcr/CflA family efflux transporter</fullName>
    </recommendedName>
</protein>
<dbReference type="PANTHER" id="PTHR23502:SF132">
    <property type="entry name" value="POLYAMINE TRANSPORTER 2-RELATED"/>
    <property type="match status" value="1"/>
</dbReference>
<dbReference type="NCBIfam" id="TIGR00710">
    <property type="entry name" value="efflux_Bcr_CflA"/>
    <property type="match status" value="1"/>
</dbReference>
<reference evidence="10 11" key="1">
    <citation type="submission" date="2024-08" db="EMBL/GenBank/DDBJ databases">
        <title>Clostridium lapicellarii sp. nov., and Clostridium renhuaiense sp. nov., two species isolated from the mud in a fermentation cellar used for producing sauce-flavour Chinese liquors.</title>
        <authorList>
            <person name="Yang F."/>
            <person name="Wang H."/>
            <person name="Chen L.Q."/>
            <person name="Zhou N."/>
            <person name="Lu J.J."/>
            <person name="Pu X.X."/>
            <person name="Wan B."/>
            <person name="Wang L."/>
            <person name="Liu S.J."/>
        </authorList>
    </citation>
    <scope>NUCLEOTIDE SEQUENCE [LARGE SCALE GENOMIC DNA]</scope>
    <source>
        <strain evidence="10 11">MT-5</strain>
    </source>
</reference>
<feature type="transmembrane region" description="Helical" evidence="8">
    <location>
        <begin position="111"/>
        <end position="128"/>
    </location>
</feature>
<dbReference type="InterPro" id="IPR036259">
    <property type="entry name" value="MFS_trans_sf"/>
</dbReference>
<keyword evidence="3 8" id="KW-0813">Transport</keyword>
<feature type="transmembrane region" description="Helical" evidence="8">
    <location>
        <begin position="349"/>
        <end position="368"/>
    </location>
</feature>
<dbReference type="PANTHER" id="PTHR23502">
    <property type="entry name" value="MAJOR FACILITATOR SUPERFAMILY"/>
    <property type="match status" value="1"/>
</dbReference>
<evidence type="ECO:0000256" key="8">
    <source>
        <dbReference type="RuleBase" id="RU365088"/>
    </source>
</evidence>
<dbReference type="InterPro" id="IPR020846">
    <property type="entry name" value="MFS_dom"/>
</dbReference>
<dbReference type="Pfam" id="PF07690">
    <property type="entry name" value="MFS_1"/>
    <property type="match status" value="1"/>
</dbReference>
<keyword evidence="7 8" id="KW-0472">Membrane</keyword>
<sequence length="401" mass="42938">MVFKIKNNQKKLPVGLIILLGTLSAFGPLSMDMYLPSLPLIEEQMHTSASLTQMSITTCLIGLAVGQLLIGPYSDKHGRKKPLVVGLIIFTVISFLCSFVTSIWILIVLRFIQGLSGSAGLVISRAIAKDLYDGTELTKFFSLLMAVNGVFPVLSPIFGGIILKFTTWKGIFIVLGIIGTILFLATLLCFKETLTIDNSPESESQHPLTIIKSLVSDKVFISYALIQGLVMGAMFCYISGSSFVLQNMFGLSSQGFSLVFAINGLGIVLMSQITGRLASRFGENLLLQTGISVAGLGSIALFGSLFLPRHLLMVTVPLFFIVSMVGMVSTSSFSLAMQNQKKSAGSASAILGLGMNLIGGLLSPLVGVGGSYTYVPMAALILICDISAVLIFYLYLNKQVP</sequence>
<dbReference type="Proteomes" id="UP001564657">
    <property type="component" value="Unassembled WGS sequence"/>
</dbReference>
<dbReference type="PROSITE" id="PS50850">
    <property type="entry name" value="MFS"/>
    <property type="match status" value="1"/>
</dbReference>
<name>A0ABV4BWN8_9CLOT</name>
<evidence type="ECO:0000256" key="5">
    <source>
        <dbReference type="ARBA" id="ARBA00022692"/>
    </source>
</evidence>
<evidence type="ECO:0000256" key="2">
    <source>
        <dbReference type="ARBA" id="ARBA00006236"/>
    </source>
</evidence>
<feature type="transmembrane region" description="Helical" evidence="8">
    <location>
        <begin position="171"/>
        <end position="190"/>
    </location>
</feature>
<accession>A0ABV4BWN8</accession>
<keyword evidence="11" id="KW-1185">Reference proteome</keyword>
<evidence type="ECO:0000256" key="1">
    <source>
        <dbReference type="ARBA" id="ARBA00004651"/>
    </source>
</evidence>
<feature type="transmembrane region" description="Helical" evidence="8">
    <location>
        <begin position="255"/>
        <end position="273"/>
    </location>
</feature>
<feature type="transmembrane region" description="Helical" evidence="8">
    <location>
        <begin position="83"/>
        <end position="105"/>
    </location>
</feature>
<feature type="transmembrane region" description="Helical" evidence="8">
    <location>
        <begin position="374"/>
        <end position="396"/>
    </location>
</feature>
<keyword evidence="5 8" id="KW-0812">Transmembrane</keyword>
<feature type="transmembrane region" description="Helical" evidence="8">
    <location>
        <begin position="312"/>
        <end position="337"/>
    </location>
</feature>
<dbReference type="InterPro" id="IPR004812">
    <property type="entry name" value="Efflux_drug-R_Bcr/CmlA"/>
</dbReference>
<comment type="caution">
    <text evidence="10">The sequence shown here is derived from an EMBL/GenBank/DDBJ whole genome shotgun (WGS) entry which is preliminary data.</text>
</comment>
<evidence type="ECO:0000256" key="4">
    <source>
        <dbReference type="ARBA" id="ARBA00022475"/>
    </source>
</evidence>
<dbReference type="Gene3D" id="1.20.1720.10">
    <property type="entry name" value="Multidrug resistance protein D"/>
    <property type="match status" value="1"/>
</dbReference>
<evidence type="ECO:0000256" key="6">
    <source>
        <dbReference type="ARBA" id="ARBA00022989"/>
    </source>
</evidence>
<keyword evidence="6 8" id="KW-1133">Transmembrane helix</keyword>
<feature type="transmembrane region" description="Helical" evidence="8">
    <location>
        <begin position="140"/>
        <end position="165"/>
    </location>
</feature>
<evidence type="ECO:0000259" key="9">
    <source>
        <dbReference type="PROSITE" id="PS50850"/>
    </source>
</evidence>
<evidence type="ECO:0000313" key="11">
    <source>
        <dbReference type="Proteomes" id="UP001564657"/>
    </source>
</evidence>
<evidence type="ECO:0000313" key="10">
    <source>
        <dbReference type="EMBL" id="MEY8001258.1"/>
    </source>
</evidence>
<evidence type="ECO:0000256" key="7">
    <source>
        <dbReference type="ARBA" id="ARBA00023136"/>
    </source>
</evidence>
<feature type="transmembrane region" description="Helical" evidence="8">
    <location>
        <begin position="51"/>
        <end position="71"/>
    </location>
</feature>
<dbReference type="EMBL" id="JBGEWD010000015">
    <property type="protein sequence ID" value="MEY8001258.1"/>
    <property type="molecule type" value="Genomic_DNA"/>
</dbReference>
<gene>
    <name evidence="10" type="ORF">AB8U03_13835</name>
</gene>
<organism evidence="10 11">
    <name type="scientific">Clostridium moutaii</name>
    <dbReference type="NCBI Taxonomy" id="3240932"/>
    <lineage>
        <taxon>Bacteria</taxon>
        <taxon>Bacillati</taxon>
        <taxon>Bacillota</taxon>
        <taxon>Clostridia</taxon>
        <taxon>Eubacteriales</taxon>
        <taxon>Clostridiaceae</taxon>
        <taxon>Clostridium</taxon>
    </lineage>
</organism>
<feature type="transmembrane region" description="Helical" evidence="8">
    <location>
        <begin position="12"/>
        <end position="31"/>
    </location>
</feature>
<comment type="subcellular location">
    <subcellularLocation>
        <location evidence="1 8">Cell membrane</location>
        <topology evidence="1 8">Multi-pass membrane protein</topology>
    </subcellularLocation>
</comment>
<keyword evidence="4 8" id="KW-1003">Cell membrane</keyword>
<feature type="domain" description="Major facilitator superfamily (MFS) profile" evidence="9">
    <location>
        <begin position="16"/>
        <end position="399"/>
    </location>
</feature>
<feature type="transmembrane region" description="Helical" evidence="8">
    <location>
        <begin position="220"/>
        <end position="243"/>
    </location>
</feature>
<comment type="similarity">
    <text evidence="2 8">Belongs to the major facilitator superfamily. Bcr/CmlA family.</text>
</comment>
<dbReference type="SUPFAM" id="SSF103473">
    <property type="entry name" value="MFS general substrate transporter"/>
    <property type="match status" value="1"/>
</dbReference>
<dbReference type="InterPro" id="IPR011701">
    <property type="entry name" value="MFS"/>
</dbReference>
<evidence type="ECO:0000256" key="3">
    <source>
        <dbReference type="ARBA" id="ARBA00022448"/>
    </source>
</evidence>